<protein>
    <submittedName>
        <fullName evidence="1">Uncharacterized protein</fullName>
    </submittedName>
</protein>
<dbReference type="AlphaFoldDB" id="A0A0F9FX01"/>
<dbReference type="InterPro" id="IPR008979">
    <property type="entry name" value="Galactose-bd-like_sf"/>
</dbReference>
<dbReference type="Gene3D" id="2.60.120.260">
    <property type="entry name" value="Galactose-binding domain-like"/>
    <property type="match status" value="1"/>
</dbReference>
<comment type="caution">
    <text evidence="1">The sequence shown here is derived from an EMBL/GenBank/DDBJ whole genome shotgun (WGS) entry which is preliminary data.</text>
</comment>
<name>A0A0F9FX01_9ZZZZ</name>
<evidence type="ECO:0000313" key="1">
    <source>
        <dbReference type="EMBL" id="KKL90944.1"/>
    </source>
</evidence>
<organism evidence="1">
    <name type="scientific">marine sediment metagenome</name>
    <dbReference type="NCBI Taxonomy" id="412755"/>
    <lineage>
        <taxon>unclassified sequences</taxon>
        <taxon>metagenomes</taxon>
        <taxon>ecological metagenomes</taxon>
    </lineage>
</organism>
<gene>
    <name evidence="1" type="ORF">LCGC14_1899620</name>
</gene>
<sequence length="497" mass="51858">MAERPSVGAIEAVGSILVKANNAFSKDYEALAQGTSGQVLLSAGAAAVPVWSSDSDDWDTAYTHSQNNSQAHTDYLINNGADETSGILTAAAFVTTGDITINSNSSLLKLGAEQDYTIGWDNSDAVHTISAGSFVFTGGNVGIGTVTPPASLTVRHLDSDDPTFQANFIINGDFASDLSNWVIDDGGAEWVWDSGKARHVTGNTSDFYQNISVINNATYYLTLTSSGRTVGSAALTMESAGGSLTITTNSAKTYAFRATTTGIVKFIFTPTSTYDGSIDDVVCQKIVPTSAIFAAHDNSNISRIEFRADPGNIFIGRNSGYINTSGATNLALGTYALENNVTGGFNVALGGEALRYNIHGSYNMAVGSQALRDNSIGSNSIAVGRASLRTSTTGHSNVAIGGAAALDITKGDTNTIIGYYSGRGLVTGDKNTIIGANVSGLDSNLIGHVILASGYGYQRIIIDASGHVQIPGDDIKLEFGAAKDYDIQWNGDNAIHT</sequence>
<dbReference type="SUPFAM" id="SSF49785">
    <property type="entry name" value="Galactose-binding domain-like"/>
    <property type="match status" value="1"/>
</dbReference>
<dbReference type="EMBL" id="LAZR01019871">
    <property type="protein sequence ID" value="KKL90944.1"/>
    <property type="molecule type" value="Genomic_DNA"/>
</dbReference>
<proteinExistence type="predicted"/>
<reference evidence="1" key="1">
    <citation type="journal article" date="2015" name="Nature">
        <title>Complex archaea that bridge the gap between prokaryotes and eukaryotes.</title>
        <authorList>
            <person name="Spang A."/>
            <person name="Saw J.H."/>
            <person name="Jorgensen S.L."/>
            <person name="Zaremba-Niedzwiedzka K."/>
            <person name="Martijn J."/>
            <person name="Lind A.E."/>
            <person name="van Eijk R."/>
            <person name="Schleper C."/>
            <person name="Guy L."/>
            <person name="Ettema T.J."/>
        </authorList>
    </citation>
    <scope>NUCLEOTIDE SEQUENCE</scope>
</reference>
<accession>A0A0F9FX01</accession>
<feature type="non-terminal residue" evidence="1">
    <location>
        <position position="497"/>
    </location>
</feature>